<dbReference type="EMBL" id="LR797478">
    <property type="protein sequence ID" value="CAB4219289.1"/>
    <property type="molecule type" value="Genomic_DNA"/>
</dbReference>
<name>A0A6J5SVL4_9CAUD</name>
<evidence type="ECO:0000313" key="1">
    <source>
        <dbReference type="EMBL" id="CAB4187458.1"/>
    </source>
</evidence>
<accession>A0A6J5SVL4</accession>
<dbReference type="EMBL" id="LR797112">
    <property type="protein sequence ID" value="CAB4187458.1"/>
    <property type="molecule type" value="Genomic_DNA"/>
</dbReference>
<proteinExistence type="predicted"/>
<evidence type="ECO:0000313" key="2">
    <source>
        <dbReference type="EMBL" id="CAB4219289.1"/>
    </source>
</evidence>
<sequence>MIGVTFSKTELRILRGVGKLRYEITSEQGVEMKQDPRKDPVQIAIDGVLTEYAVAKFLNLHFDLNCDYRKFGADLISHSGALIDVKSTETMGGNLNATKRSLDKPADLFVLTEIRPSQVAIVGWIGRDRFLCDENLKDVGNGPFYSIPQSRLYPFYEIRDKEAIW</sequence>
<protein>
    <submittedName>
        <fullName evidence="2">Uncharacterized protein</fullName>
    </submittedName>
</protein>
<organism evidence="2">
    <name type="scientific">uncultured Caudovirales phage</name>
    <dbReference type="NCBI Taxonomy" id="2100421"/>
    <lineage>
        <taxon>Viruses</taxon>
        <taxon>Duplodnaviria</taxon>
        <taxon>Heunggongvirae</taxon>
        <taxon>Uroviricota</taxon>
        <taxon>Caudoviricetes</taxon>
        <taxon>Peduoviridae</taxon>
        <taxon>Maltschvirus</taxon>
        <taxon>Maltschvirus maltsch</taxon>
    </lineage>
</organism>
<gene>
    <name evidence="1" type="ORF">UFOVP1163_31</name>
    <name evidence="2" type="ORF">UFOVP1613_29</name>
</gene>
<reference evidence="2" key="1">
    <citation type="submission" date="2020-05" db="EMBL/GenBank/DDBJ databases">
        <authorList>
            <person name="Chiriac C."/>
            <person name="Salcher M."/>
            <person name="Ghai R."/>
            <person name="Kavagutti S V."/>
        </authorList>
    </citation>
    <scope>NUCLEOTIDE SEQUENCE</scope>
</reference>